<dbReference type="AlphaFoldDB" id="A0A645GRX6"/>
<organism evidence="1">
    <name type="scientific">bioreactor metagenome</name>
    <dbReference type="NCBI Taxonomy" id="1076179"/>
    <lineage>
        <taxon>unclassified sequences</taxon>
        <taxon>metagenomes</taxon>
        <taxon>ecological metagenomes</taxon>
    </lineage>
</organism>
<proteinExistence type="predicted"/>
<name>A0A645GRX6_9ZZZZ</name>
<gene>
    <name evidence="1" type="ORF">SDC9_177071</name>
</gene>
<sequence>MPCDRVNEVSENTKDAFSWFATTCLHTQYWNQVQGNVSNFYALREEWTRAFVEALSDEYAYEVKDENGHRLNTIYRK</sequence>
<dbReference type="EMBL" id="VSSQ01080400">
    <property type="protein sequence ID" value="MPN29618.1"/>
    <property type="molecule type" value="Genomic_DNA"/>
</dbReference>
<protein>
    <submittedName>
        <fullName evidence="1">Uncharacterized protein</fullName>
    </submittedName>
</protein>
<evidence type="ECO:0000313" key="1">
    <source>
        <dbReference type="EMBL" id="MPN29618.1"/>
    </source>
</evidence>
<comment type="caution">
    <text evidence="1">The sequence shown here is derived from an EMBL/GenBank/DDBJ whole genome shotgun (WGS) entry which is preliminary data.</text>
</comment>
<accession>A0A645GRX6</accession>
<reference evidence="1" key="1">
    <citation type="submission" date="2019-08" db="EMBL/GenBank/DDBJ databases">
        <authorList>
            <person name="Kucharzyk K."/>
            <person name="Murdoch R.W."/>
            <person name="Higgins S."/>
            <person name="Loffler F."/>
        </authorList>
    </citation>
    <scope>NUCLEOTIDE SEQUENCE</scope>
</reference>